<feature type="region of interest" description="Disordered" evidence="1">
    <location>
        <begin position="45"/>
        <end position="87"/>
    </location>
</feature>
<evidence type="ECO:0008006" key="5">
    <source>
        <dbReference type="Google" id="ProtNLM"/>
    </source>
</evidence>
<evidence type="ECO:0000313" key="4">
    <source>
        <dbReference type="Proteomes" id="UP001501353"/>
    </source>
</evidence>
<keyword evidence="2" id="KW-1133">Transmembrane helix</keyword>
<dbReference type="Pfam" id="PF03597">
    <property type="entry name" value="FixS"/>
    <property type="match status" value="1"/>
</dbReference>
<proteinExistence type="predicted"/>
<accession>A0ABP7SPW6</accession>
<feature type="compositionally biased region" description="Polar residues" evidence="1">
    <location>
        <begin position="62"/>
        <end position="79"/>
    </location>
</feature>
<evidence type="ECO:0000313" key="3">
    <source>
        <dbReference type="EMBL" id="GAA4014719.1"/>
    </source>
</evidence>
<evidence type="ECO:0000256" key="1">
    <source>
        <dbReference type="SAM" id="MobiDB-lite"/>
    </source>
</evidence>
<keyword evidence="2" id="KW-0472">Membrane</keyword>
<sequence length="87" mass="9286">MEALYLLVPLSILVVFLAIWVFFGASDNGQFDDLVGPGWRILQDDDSSVAAPTPAVADPESPENTGTPHAPTRGSNQTHARLPDSPD</sequence>
<comment type="caution">
    <text evidence="3">The sequence shown here is derived from an EMBL/GenBank/DDBJ whole genome shotgun (WGS) entry which is preliminary data.</text>
</comment>
<gene>
    <name evidence="3" type="ORF">GCM10022212_06590</name>
</gene>
<feature type="transmembrane region" description="Helical" evidence="2">
    <location>
        <begin position="6"/>
        <end position="25"/>
    </location>
</feature>
<dbReference type="Proteomes" id="UP001501353">
    <property type="component" value="Unassembled WGS sequence"/>
</dbReference>
<dbReference type="PANTHER" id="PTHR41532">
    <property type="entry name" value="FIXS PROTEIN"/>
    <property type="match status" value="1"/>
</dbReference>
<organism evidence="3 4">
    <name type="scientific">Actimicrobium antarcticum</name>
    <dbReference type="NCBI Taxonomy" id="1051899"/>
    <lineage>
        <taxon>Bacteria</taxon>
        <taxon>Pseudomonadati</taxon>
        <taxon>Pseudomonadota</taxon>
        <taxon>Betaproteobacteria</taxon>
        <taxon>Burkholderiales</taxon>
        <taxon>Oxalobacteraceae</taxon>
        <taxon>Actimicrobium</taxon>
    </lineage>
</organism>
<reference evidence="4" key="1">
    <citation type="journal article" date="2019" name="Int. J. Syst. Evol. Microbiol.">
        <title>The Global Catalogue of Microorganisms (GCM) 10K type strain sequencing project: providing services to taxonomists for standard genome sequencing and annotation.</title>
        <authorList>
            <consortium name="The Broad Institute Genomics Platform"/>
            <consortium name="The Broad Institute Genome Sequencing Center for Infectious Disease"/>
            <person name="Wu L."/>
            <person name="Ma J."/>
        </authorList>
    </citation>
    <scope>NUCLEOTIDE SEQUENCE [LARGE SCALE GENOMIC DNA]</scope>
    <source>
        <strain evidence="4">JCM 16673</strain>
    </source>
</reference>
<dbReference type="EMBL" id="BAAAZE010000005">
    <property type="protein sequence ID" value="GAA4014719.1"/>
    <property type="molecule type" value="Genomic_DNA"/>
</dbReference>
<name>A0ABP7SPW6_9BURK</name>
<dbReference type="NCBIfam" id="TIGR00847">
    <property type="entry name" value="ccoS"/>
    <property type="match status" value="1"/>
</dbReference>
<evidence type="ECO:0000256" key="2">
    <source>
        <dbReference type="SAM" id="Phobius"/>
    </source>
</evidence>
<keyword evidence="4" id="KW-1185">Reference proteome</keyword>
<dbReference type="InterPro" id="IPR004714">
    <property type="entry name" value="Cyt_oxidase_maturation_cbb3"/>
</dbReference>
<keyword evidence="2" id="KW-0812">Transmembrane</keyword>
<dbReference type="PANTHER" id="PTHR41532:SF1">
    <property type="entry name" value="FIXS PROTEIN"/>
    <property type="match status" value="1"/>
</dbReference>
<protein>
    <recommendedName>
        <fullName evidence="5">Cytochrome oxidase maturation protein, cbb3-type</fullName>
    </recommendedName>
</protein>